<evidence type="ECO:0000256" key="2">
    <source>
        <dbReference type="PROSITE-ProRule" id="PRU00110"/>
    </source>
</evidence>
<dbReference type="InterPro" id="IPR051315">
    <property type="entry name" value="Bact_Chemotaxis_CheA"/>
</dbReference>
<dbReference type="PROSITE" id="PS50894">
    <property type="entry name" value="HPT"/>
    <property type="match status" value="1"/>
</dbReference>
<evidence type="ECO:0000313" key="5">
    <source>
        <dbReference type="EMBL" id="HAN29427.1"/>
    </source>
</evidence>
<accession>A0A3C1KRZ7</accession>
<dbReference type="AlphaFoldDB" id="A0A3C1KRZ7"/>
<dbReference type="EMBL" id="DMND01000229">
    <property type="protein sequence ID" value="HAN29427.1"/>
    <property type="molecule type" value="Genomic_DNA"/>
</dbReference>
<evidence type="ECO:0000256" key="3">
    <source>
        <dbReference type="SAM" id="MobiDB-lite"/>
    </source>
</evidence>
<dbReference type="Proteomes" id="UP000259273">
    <property type="component" value="Unassembled WGS sequence"/>
</dbReference>
<dbReference type="Pfam" id="PF26379">
    <property type="entry name" value="FimL_2nd"/>
    <property type="match status" value="1"/>
</dbReference>
<feature type="modified residue" description="Phosphohistidine" evidence="2">
    <location>
        <position position="625"/>
    </location>
</feature>
<dbReference type="InterPro" id="IPR008207">
    <property type="entry name" value="Sig_transdc_His_kin_Hpt_dom"/>
</dbReference>
<sequence>MSEQQANTARQGIDRVDLRRLREPLQTSLDAAEAALIDYSRDIQRREPLLHCLWSVHHITAALGALRLHKAEMLALEMERGFLRLLRGDVVAERRNLVMGGLMRAIKTLPAYLDHVEQLRLDSGRGLEPCVNDLRRWAGEVLRPPALFFHFPLPVDCGIARNAQRPSEEAIRRGADVMLAPYLQGAKGVLGSRPGAESARTLARIAQKMHGFMTGTVQEPFWLLLIALCEALAAELAEPDECIAQIFKAGAFMVKYAREHGSAADPAMDYPAYIQQALYYMAACPVQPLYVAHVWKVFGLTGHTLRDAQRGLIHSDALLAACNAAAARLAGLIDTLEQADMEAVATGRAPRPEEAVGQLQGIRLRLIAAGEEQLAEDLRGAGDLLEQLCAGRLAEHPGRCRQAVLTLARTLVETHLAVSRRVLLHGEPSSVAPSFAVQAPLIFATSARLHQLQEQLQQGDDDELRQAAADDLDSMEQALALQGMLRPAAVAGLLGRWLAAAREPFTTDEPAAMHFAQALAWLSLYFERLGLDPAAAPEQHESLLDAAECEAGGLQPAPEAADAAPSQPTAEPAPEERTETIPAAFREVFLEESQEIIARLQSELPAWVAAPARDDRLREIRRHFHTFKGNGNAVGLFTLGDLGRDVQDLLDRVLEGQHPMDPALPGLLEEVLEALPELVATCGGAGDFDAGRVRDLRNRCMNLGQGGADGR</sequence>
<feature type="region of interest" description="Disordered" evidence="3">
    <location>
        <begin position="555"/>
        <end position="578"/>
    </location>
</feature>
<keyword evidence="2" id="KW-0597">Phosphoprotein</keyword>
<keyword evidence="1" id="KW-0902">Two-component regulatory system</keyword>
<dbReference type="InterPro" id="IPR036641">
    <property type="entry name" value="HPT_dom_sf"/>
</dbReference>
<dbReference type="PANTHER" id="PTHR43395">
    <property type="entry name" value="SENSOR HISTIDINE KINASE CHEA"/>
    <property type="match status" value="1"/>
</dbReference>
<dbReference type="SMART" id="SM00073">
    <property type="entry name" value="HPT"/>
    <property type="match status" value="1"/>
</dbReference>
<reference evidence="5 6" key="1">
    <citation type="journal article" date="2018" name="Nat. Biotechnol.">
        <title>A standardized bacterial taxonomy based on genome phylogeny substantially revises the tree of life.</title>
        <authorList>
            <person name="Parks D.H."/>
            <person name="Chuvochina M."/>
            <person name="Waite D.W."/>
            <person name="Rinke C."/>
            <person name="Skarshewski A."/>
            <person name="Chaumeil P.A."/>
            <person name="Hugenholtz P."/>
        </authorList>
    </citation>
    <scope>NUCLEOTIDE SEQUENCE [LARGE SCALE GENOMIC DNA]</scope>
    <source>
        <strain evidence="5">UBA9158</strain>
    </source>
</reference>
<dbReference type="SUPFAM" id="SSF47226">
    <property type="entry name" value="Histidine-containing phosphotransfer domain, HPT domain"/>
    <property type="match status" value="2"/>
</dbReference>
<dbReference type="Gene3D" id="1.20.120.160">
    <property type="entry name" value="HPT domain"/>
    <property type="match status" value="1"/>
</dbReference>
<feature type="domain" description="HPt" evidence="4">
    <location>
        <begin position="578"/>
        <end position="685"/>
    </location>
</feature>
<dbReference type="GO" id="GO:0000160">
    <property type="term" value="P:phosphorelay signal transduction system"/>
    <property type="evidence" value="ECO:0007669"/>
    <property type="project" value="UniProtKB-KW"/>
</dbReference>
<proteinExistence type="predicted"/>
<dbReference type="PANTHER" id="PTHR43395:SF10">
    <property type="entry name" value="CHEMOTAXIS PROTEIN CHEA"/>
    <property type="match status" value="1"/>
</dbReference>
<dbReference type="Pfam" id="PF01627">
    <property type="entry name" value="Hpt"/>
    <property type="match status" value="1"/>
</dbReference>
<dbReference type="STRING" id="1121937.GCA_000423125_02175"/>
<evidence type="ECO:0000259" key="4">
    <source>
        <dbReference type="PROSITE" id="PS50894"/>
    </source>
</evidence>
<gene>
    <name evidence="5" type="ORF">DCP75_17220</name>
</gene>
<dbReference type="GO" id="GO:0004672">
    <property type="term" value="F:protein kinase activity"/>
    <property type="evidence" value="ECO:0007669"/>
    <property type="project" value="UniProtKB-ARBA"/>
</dbReference>
<name>A0A3C1KRZ7_9GAMM</name>
<organism evidence="5 6">
    <name type="scientific">Haliea salexigens</name>
    <dbReference type="NCBI Taxonomy" id="287487"/>
    <lineage>
        <taxon>Bacteria</taxon>
        <taxon>Pseudomonadati</taxon>
        <taxon>Pseudomonadota</taxon>
        <taxon>Gammaproteobacteria</taxon>
        <taxon>Cellvibrionales</taxon>
        <taxon>Halieaceae</taxon>
        <taxon>Haliea</taxon>
    </lineage>
</organism>
<evidence type="ECO:0000256" key="1">
    <source>
        <dbReference type="ARBA" id="ARBA00023012"/>
    </source>
</evidence>
<comment type="caution">
    <text evidence="5">The sequence shown here is derived from an EMBL/GenBank/DDBJ whole genome shotgun (WGS) entry which is preliminary data.</text>
</comment>
<dbReference type="InterPro" id="IPR058661">
    <property type="entry name" value="FimL_2nd"/>
</dbReference>
<evidence type="ECO:0000313" key="6">
    <source>
        <dbReference type="Proteomes" id="UP000259273"/>
    </source>
</evidence>
<protein>
    <recommendedName>
        <fullName evidence="4">HPt domain-containing protein</fullName>
    </recommendedName>
</protein>